<reference evidence="4" key="1">
    <citation type="submission" date="2016-10" db="EMBL/GenBank/DDBJ databases">
        <authorList>
            <person name="Varghese N."/>
            <person name="Submissions S."/>
        </authorList>
    </citation>
    <scope>NUCLEOTIDE SEQUENCE [LARGE SCALE GENOMIC DNA]</scope>
    <source>
        <strain evidence="4">DSM 23925</strain>
    </source>
</reference>
<dbReference type="EMBL" id="FOVN01000002">
    <property type="protein sequence ID" value="SFN65262.1"/>
    <property type="molecule type" value="Genomic_DNA"/>
</dbReference>
<evidence type="ECO:0000313" key="3">
    <source>
        <dbReference type="EMBL" id="SFN65262.1"/>
    </source>
</evidence>
<protein>
    <submittedName>
        <fullName evidence="3">N-terminal double-transmembrane domain-containing protein</fullName>
    </submittedName>
</protein>
<accession>A0A1I5ASA4</accession>
<dbReference type="PANTHER" id="PTHR37464">
    <property type="entry name" value="BLL2463 PROTEIN"/>
    <property type="match status" value="1"/>
</dbReference>
<sequence>MQFKHPEILYALFLLLIPIIVHLFQLRKFQKESFTNVAFLKKVTLQTRKSSQIKKWVTLLTRMLLLACVIVAFAQPFTSKNNTFNTTPETVIYLDNSFSMEAKGENGELLKRTVQELIENLDPNDPISLVTNTEVYKNTTLKSIQNDLLQLEYAPNQLPYDAALLKSSKLFSTTANLYRNLIFISDFQAKDKAFSIDKDSFYTIHPIQLKPVNTFNISIDSLSISASTGSNTTLQVYLKSNGSSEQYVPISLFDGEKLLAKTTVNIKDQAETEFTLTEKHISKGKIVIEDTSLQFDNTLYFNIAEPTEINVLTIQENASSNYLERLFASDEFELTTTNLNKLNYSIIEKQQFIILNELETIPSSLSNSLTAFMKKGGYVVMIPNSTSEVSNYNTLLGFYGLQIQNAVTTEKRVTRINYSHPIYKNVFEKQESNFQYPKVNTFFPTISASGSSALSFEDAKPFLIINQQLAFFTAALNTENSNFTEYDLIVPTFYNLARQSLQKPKLYYTIGTENSFDIPINLEQDGVLSLENESTNMIPMQQYFNDKVTITTTDLPEIADVYKVKNKETTVSEVSYNYNRQESNLVYQDLSLLTGVVVGNSVADIFETIKSDTKINALWKWFVIFALAFIIIEMLILKYFK</sequence>
<dbReference type="InterPro" id="IPR011933">
    <property type="entry name" value="Double_TM_dom"/>
</dbReference>
<dbReference type="Proteomes" id="UP000198705">
    <property type="component" value="Unassembled WGS sequence"/>
</dbReference>
<dbReference type="InterPro" id="IPR024163">
    <property type="entry name" value="Aerotolerance_reg_N"/>
</dbReference>
<name>A0A1I5ASA4_9FLAO</name>
<keyword evidence="1" id="KW-0472">Membrane</keyword>
<dbReference type="SUPFAM" id="SSF53300">
    <property type="entry name" value="vWA-like"/>
    <property type="match status" value="1"/>
</dbReference>
<proteinExistence type="predicted"/>
<dbReference type="PANTHER" id="PTHR37464:SF1">
    <property type="entry name" value="BLL2463 PROTEIN"/>
    <property type="match status" value="1"/>
</dbReference>
<evidence type="ECO:0000256" key="1">
    <source>
        <dbReference type="SAM" id="Phobius"/>
    </source>
</evidence>
<feature type="transmembrane region" description="Helical" evidence="1">
    <location>
        <begin position="618"/>
        <end position="640"/>
    </location>
</feature>
<keyword evidence="1 3" id="KW-0812">Transmembrane</keyword>
<dbReference type="RefSeq" id="WP_092207025.1">
    <property type="nucleotide sequence ID" value="NZ_FOVN01000002.1"/>
</dbReference>
<dbReference type="OrthoDB" id="9810200at2"/>
<feature type="domain" description="Aerotolerance regulator N-terminal" evidence="2">
    <location>
        <begin position="1"/>
        <end position="76"/>
    </location>
</feature>
<dbReference type="Pfam" id="PF07584">
    <property type="entry name" value="BatA"/>
    <property type="match status" value="1"/>
</dbReference>
<dbReference type="InterPro" id="IPR036465">
    <property type="entry name" value="vWFA_dom_sf"/>
</dbReference>
<keyword evidence="4" id="KW-1185">Reference proteome</keyword>
<keyword evidence="1" id="KW-1133">Transmembrane helix</keyword>
<organism evidence="3 4">
    <name type="scientific">Bizionia echini</name>
    <dbReference type="NCBI Taxonomy" id="649333"/>
    <lineage>
        <taxon>Bacteria</taxon>
        <taxon>Pseudomonadati</taxon>
        <taxon>Bacteroidota</taxon>
        <taxon>Flavobacteriia</taxon>
        <taxon>Flavobacteriales</taxon>
        <taxon>Flavobacteriaceae</taxon>
        <taxon>Bizionia</taxon>
    </lineage>
</organism>
<dbReference type="Gene3D" id="3.40.50.410">
    <property type="entry name" value="von Willebrand factor, type A domain"/>
    <property type="match status" value="1"/>
</dbReference>
<evidence type="ECO:0000313" key="4">
    <source>
        <dbReference type="Proteomes" id="UP000198705"/>
    </source>
</evidence>
<feature type="transmembrane region" description="Helical" evidence="1">
    <location>
        <begin position="56"/>
        <end position="74"/>
    </location>
</feature>
<dbReference type="AlphaFoldDB" id="A0A1I5ASA4"/>
<gene>
    <name evidence="3" type="ORF">SAMN04487989_102247</name>
</gene>
<evidence type="ECO:0000259" key="2">
    <source>
        <dbReference type="Pfam" id="PF07584"/>
    </source>
</evidence>
<dbReference type="NCBIfam" id="TIGR02226">
    <property type="entry name" value="two_anch"/>
    <property type="match status" value="1"/>
</dbReference>
<dbReference type="STRING" id="649333.SAMN04487989_102247"/>
<feature type="transmembrane region" description="Helical" evidence="1">
    <location>
        <begin position="6"/>
        <end position="24"/>
    </location>
</feature>